<protein>
    <submittedName>
        <fullName evidence="1">Aminopeptidase</fullName>
    </submittedName>
</protein>
<evidence type="ECO:0000313" key="1">
    <source>
        <dbReference type="EMBL" id="BBH52881.1"/>
    </source>
</evidence>
<keyword evidence="1" id="KW-0378">Hydrolase</keyword>
<dbReference type="Proteomes" id="UP000291236">
    <property type="component" value="Chromosome"/>
</dbReference>
<proteinExistence type="predicted"/>
<dbReference type="KEGG" id="sbf:JCM31447_13240"/>
<organism evidence="1 2">
    <name type="scientific">Fluviispira sanaruensis</name>
    <dbReference type="NCBI Taxonomy" id="2493639"/>
    <lineage>
        <taxon>Bacteria</taxon>
        <taxon>Pseudomonadati</taxon>
        <taxon>Bdellovibrionota</taxon>
        <taxon>Oligoflexia</taxon>
        <taxon>Silvanigrellales</taxon>
        <taxon>Silvanigrellaceae</taxon>
        <taxon>Fluviispira</taxon>
    </lineage>
</organism>
<dbReference type="RefSeq" id="WP_130607738.1">
    <property type="nucleotide sequence ID" value="NZ_AP019368.1"/>
</dbReference>
<evidence type="ECO:0000313" key="2">
    <source>
        <dbReference type="Proteomes" id="UP000291236"/>
    </source>
</evidence>
<accession>A0A4P2VJJ6</accession>
<dbReference type="GO" id="GO:0004177">
    <property type="term" value="F:aminopeptidase activity"/>
    <property type="evidence" value="ECO:0007669"/>
    <property type="project" value="UniProtKB-KW"/>
</dbReference>
<dbReference type="AlphaFoldDB" id="A0A4P2VJJ6"/>
<name>A0A4P2VJJ6_FLUSA</name>
<keyword evidence="2" id="KW-1185">Reference proteome</keyword>
<dbReference type="InterPro" id="IPR014553">
    <property type="entry name" value="Aminopept"/>
</dbReference>
<reference evidence="1 2" key="1">
    <citation type="submission" date="2018-12" db="EMBL/GenBank/DDBJ databases">
        <title>Rubrispira sanarue gen. nov., sp., nov., a member of the order Silvanigrellales, isolated from a brackish lake in Hamamatsu Japan.</title>
        <authorList>
            <person name="Maejima Y."/>
            <person name="Iino T."/>
            <person name="Muraguchi Y."/>
            <person name="Fukuda K."/>
            <person name="Nojiri H."/>
            <person name="Ohkuma M."/>
            <person name="Moriuchi R."/>
            <person name="Dohra H."/>
            <person name="Kimbara K."/>
            <person name="Shintani M."/>
        </authorList>
    </citation>
    <scope>NUCLEOTIDE SEQUENCE [LARGE SCALE GENOMIC DNA]</scope>
    <source>
        <strain evidence="1 2">RF1110005</strain>
    </source>
</reference>
<keyword evidence="1" id="KW-0645">Protease</keyword>
<gene>
    <name evidence="1" type="ORF">JCM31447_13240</name>
</gene>
<dbReference type="Pfam" id="PF10023">
    <property type="entry name" value="Aminopep"/>
    <property type="match status" value="1"/>
</dbReference>
<dbReference type="PROSITE" id="PS51257">
    <property type="entry name" value="PROKAR_LIPOPROTEIN"/>
    <property type="match status" value="1"/>
</dbReference>
<keyword evidence="1" id="KW-0031">Aminopeptidase</keyword>
<dbReference type="EMBL" id="AP019368">
    <property type="protein sequence ID" value="BBH52881.1"/>
    <property type="molecule type" value="Genomic_DNA"/>
</dbReference>
<sequence>MKIGFIIATSFLFSGCYSISQGYGQVKLLMKQEPIKDVIKENKETEDRLKKLKIVQPILDFAQAEIGLTPGGSYQKYIALDKPYVSWIVQAARKRSLELKTWWFPFVGSQPYLGYFEKENALEMQKTLINDGYDTVSGGVSAFSLLGYYPDPLYSSIIDNSTVPDFIETIIHESLHRTIYIPNYYAFNENLADFIAKKATVIFLKKNQNIGENPALYEQQYLKNQMVQKKFQTFLNKTKKELDTFYQDIANHSEYVDEEKFLLKREMEFNRIAGEYKKYMNGLEIGTSYEHSFQKGKINNALILAYSVYESKQEPFEIALKNADGNLKQLVKNLELCFSTSPQDEQDLWQKVVQCKTPSSLKE</sequence>
<dbReference type="OrthoDB" id="9777175at2"/>